<dbReference type="Proteomes" id="UP000095280">
    <property type="component" value="Unplaced"/>
</dbReference>
<reference evidence="3" key="1">
    <citation type="submission" date="2016-11" db="UniProtKB">
        <authorList>
            <consortium name="WormBaseParasite"/>
        </authorList>
    </citation>
    <scope>IDENTIFICATION</scope>
</reference>
<proteinExistence type="predicted"/>
<evidence type="ECO:0000313" key="2">
    <source>
        <dbReference type="Proteomes" id="UP000095280"/>
    </source>
</evidence>
<keyword evidence="2" id="KW-1185">Reference proteome</keyword>
<evidence type="ECO:0000259" key="1">
    <source>
        <dbReference type="Pfam" id="PF13881"/>
    </source>
</evidence>
<accession>A0A1I8IVH8</accession>
<name>A0A1I8IVH8_9PLAT</name>
<dbReference type="AlphaFoldDB" id="A0A1I8IVH8"/>
<evidence type="ECO:0000313" key="3">
    <source>
        <dbReference type="WBParaSite" id="maker-uti_cns_0016875-snap-gene-0.2-mRNA-1"/>
    </source>
</evidence>
<dbReference type="InterPro" id="IPR039540">
    <property type="entry name" value="UBL3-like_ubiquitin_dom"/>
</dbReference>
<organism evidence="2 3">
    <name type="scientific">Macrostomum lignano</name>
    <dbReference type="NCBI Taxonomy" id="282301"/>
    <lineage>
        <taxon>Eukaryota</taxon>
        <taxon>Metazoa</taxon>
        <taxon>Spiralia</taxon>
        <taxon>Lophotrochozoa</taxon>
        <taxon>Platyhelminthes</taxon>
        <taxon>Rhabditophora</taxon>
        <taxon>Macrostomorpha</taxon>
        <taxon>Macrostomida</taxon>
        <taxon>Macrostomidae</taxon>
        <taxon>Macrostomum</taxon>
    </lineage>
</organism>
<sequence length="142" mass="15239">MATVPAAVPSDRVNLRLLLVSGSSHCFLFSPDDCAQEITDFTGRKPNGQPPTFCASSIRAGFCTAAFTLAALRLPPGGTTVMHLVARDSAPEPRADDERRRAKGGICCCCWQRLLLCTLAPPPPDWLGVFGQVAPFFSLSFL</sequence>
<dbReference type="WBParaSite" id="maker-uti_cns_0016875-snap-gene-0.2-mRNA-1">
    <property type="protein sequence ID" value="maker-uti_cns_0016875-snap-gene-0.2-mRNA-1"/>
    <property type="gene ID" value="maker-uti_cns_0016875-snap-gene-0.2"/>
</dbReference>
<protein>
    <submittedName>
        <fullName evidence="3">Rad60-SLD_2 domain-containing protein</fullName>
    </submittedName>
</protein>
<dbReference type="Gene3D" id="3.10.20.90">
    <property type="entry name" value="Phosphatidylinositol 3-kinase Catalytic Subunit, Chain A, domain 1"/>
    <property type="match status" value="1"/>
</dbReference>
<dbReference type="Pfam" id="PF13881">
    <property type="entry name" value="Rad60-SLD_2"/>
    <property type="match status" value="1"/>
</dbReference>
<feature type="domain" description="UBL3-like ubiquitin" evidence="1">
    <location>
        <begin position="68"/>
        <end position="110"/>
    </location>
</feature>